<dbReference type="RefSeq" id="WP_146599310.1">
    <property type="nucleotide sequence ID" value="NZ_SJPY01000002.1"/>
</dbReference>
<dbReference type="EMBL" id="SJPY01000002">
    <property type="protein sequence ID" value="TWU44343.1"/>
    <property type="molecule type" value="Genomic_DNA"/>
</dbReference>
<feature type="transmembrane region" description="Helical" evidence="5">
    <location>
        <begin position="326"/>
        <end position="346"/>
    </location>
</feature>
<name>A0A5C6E3U5_9BACT</name>
<evidence type="ECO:0000313" key="8">
    <source>
        <dbReference type="Proteomes" id="UP000315471"/>
    </source>
</evidence>
<sequence>MGAIAVTLLAVVFCVGGLFRPWIGFVGYASFAVLCPQWNWRWSLPDLDFQKFLAVSTLLGFLMSGMARNRLARNEMMAVAALAAYLGICFLSSFQTINADSTAFFMDITWKIVLMMIVGIFVLREPVHLIWLLGTLVVAQGWNAWNINQLYFNRGFINVNDFSWNFLDNNTYSVSSVPVLAISLAALLISDKVWVRASCGLVFVLQMHQIMLLESRGTMIGALLVCACAIVWMPKTRFNWTTVTVATVIGVILAGPPVIKEFSSVFKPKDELDSSAESRFQLWKAGAAITADYPLLGVGPWGGQYLVPQYYEGYSENRGRKALHNLFFEISTGMGLPGVTCFLAFFWVPWWLHLKQRRRRVDQPSWFLWINLAMLCGIPGFWLASMFSSGALIEAPYVLTAAGICSLAVLRQQESLTATETWDTDDNQTFPS</sequence>
<reference evidence="7 8" key="1">
    <citation type="submission" date="2019-02" db="EMBL/GenBank/DDBJ databases">
        <title>Deep-cultivation of Planctomycetes and their phenomic and genomic characterization uncovers novel biology.</title>
        <authorList>
            <person name="Wiegand S."/>
            <person name="Jogler M."/>
            <person name="Boedeker C."/>
            <person name="Pinto D."/>
            <person name="Vollmers J."/>
            <person name="Rivas-Marin E."/>
            <person name="Kohn T."/>
            <person name="Peeters S.H."/>
            <person name="Heuer A."/>
            <person name="Rast P."/>
            <person name="Oberbeckmann S."/>
            <person name="Bunk B."/>
            <person name="Jeske O."/>
            <person name="Meyerdierks A."/>
            <person name="Storesund J.E."/>
            <person name="Kallscheuer N."/>
            <person name="Luecker S."/>
            <person name="Lage O.M."/>
            <person name="Pohl T."/>
            <person name="Merkel B.J."/>
            <person name="Hornburger P."/>
            <person name="Mueller R.-W."/>
            <person name="Bruemmer F."/>
            <person name="Labrenz M."/>
            <person name="Spormann A.M."/>
            <person name="Op Den Camp H."/>
            <person name="Overmann J."/>
            <person name="Amann R."/>
            <person name="Jetten M.S.M."/>
            <person name="Mascher T."/>
            <person name="Medema M.H."/>
            <person name="Devos D.P."/>
            <person name="Kaster A.-K."/>
            <person name="Ovreas L."/>
            <person name="Rohde M."/>
            <person name="Galperin M.Y."/>
            <person name="Jogler C."/>
        </authorList>
    </citation>
    <scope>NUCLEOTIDE SEQUENCE [LARGE SCALE GENOMIC DNA]</scope>
    <source>
        <strain evidence="7 8">Q31b</strain>
    </source>
</reference>
<dbReference type="PANTHER" id="PTHR37422:SF13">
    <property type="entry name" value="LIPOPOLYSACCHARIDE BIOSYNTHESIS PROTEIN PA4999-RELATED"/>
    <property type="match status" value="1"/>
</dbReference>
<feature type="transmembrane region" description="Helical" evidence="5">
    <location>
        <begin position="172"/>
        <end position="189"/>
    </location>
</feature>
<gene>
    <name evidence="7" type="ORF">Q31b_18790</name>
</gene>
<dbReference type="InterPro" id="IPR007016">
    <property type="entry name" value="O-antigen_ligase-rel_domated"/>
</dbReference>
<comment type="caution">
    <text evidence="7">The sequence shown here is derived from an EMBL/GenBank/DDBJ whole genome shotgun (WGS) entry which is preliminary data.</text>
</comment>
<dbReference type="GO" id="GO:0016874">
    <property type="term" value="F:ligase activity"/>
    <property type="evidence" value="ECO:0007669"/>
    <property type="project" value="UniProtKB-KW"/>
</dbReference>
<dbReference type="InterPro" id="IPR051533">
    <property type="entry name" value="WaaL-like"/>
</dbReference>
<feature type="transmembrane region" description="Helical" evidence="5">
    <location>
        <begin position="366"/>
        <end position="384"/>
    </location>
</feature>
<feature type="transmembrane region" description="Helical" evidence="5">
    <location>
        <begin position="48"/>
        <end position="67"/>
    </location>
</feature>
<feature type="transmembrane region" description="Helical" evidence="5">
    <location>
        <begin position="391"/>
        <end position="410"/>
    </location>
</feature>
<dbReference type="AlphaFoldDB" id="A0A5C6E3U5"/>
<evidence type="ECO:0000256" key="2">
    <source>
        <dbReference type="ARBA" id="ARBA00022692"/>
    </source>
</evidence>
<evidence type="ECO:0000256" key="5">
    <source>
        <dbReference type="SAM" id="Phobius"/>
    </source>
</evidence>
<accession>A0A5C6E3U5</accession>
<keyword evidence="4 5" id="KW-0472">Membrane</keyword>
<proteinExistence type="predicted"/>
<feature type="domain" description="O-antigen ligase-related" evidence="6">
    <location>
        <begin position="203"/>
        <end position="343"/>
    </location>
</feature>
<dbReference type="GO" id="GO:0016020">
    <property type="term" value="C:membrane"/>
    <property type="evidence" value="ECO:0007669"/>
    <property type="project" value="UniProtKB-SubCell"/>
</dbReference>
<feature type="transmembrane region" description="Helical" evidence="5">
    <location>
        <begin position="210"/>
        <end position="232"/>
    </location>
</feature>
<evidence type="ECO:0000256" key="3">
    <source>
        <dbReference type="ARBA" id="ARBA00022989"/>
    </source>
</evidence>
<organism evidence="7 8">
    <name type="scientific">Novipirellula aureliae</name>
    <dbReference type="NCBI Taxonomy" id="2527966"/>
    <lineage>
        <taxon>Bacteria</taxon>
        <taxon>Pseudomonadati</taxon>
        <taxon>Planctomycetota</taxon>
        <taxon>Planctomycetia</taxon>
        <taxon>Pirellulales</taxon>
        <taxon>Pirellulaceae</taxon>
        <taxon>Novipirellula</taxon>
    </lineage>
</organism>
<dbReference type="OrthoDB" id="271729at2"/>
<keyword evidence="7" id="KW-0436">Ligase</keyword>
<feature type="transmembrane region" description="Helical" evidence="5">
    <location>
        <begin position="238"/>
        <end position="259"/>
    </location>
</feature>
<feature type="transmembrane region" description="Helical" evidence="5">
    <location>
        <begin position="103"/>
        <end position="123"/>
    </location>
</feature>
<keyword evidence="2 5" id="KW-0812">Transmembrane</keyword>
<evidence type="ECO:0000313" key="7">
    <source>
        <dbReference type="EMBL" id="TWU44343.1"/>
    </source>
</evidence>
<evidence type="ECO:0000259" key="6">
    <source>
        <dbReference type="Pfam" id="PF04932"/>
    </source>
</evidence>
<keyword evidence="8" id="KW-1185">Reference proteome</keyword>
<keyword evidence="3 5" id="KW-1133">Transmembrane helix</keyword>
<dbReference type="PANTHER" id="PTHR37422">
    <property type="entry name" value="TEICHURONIC ACID BIOSYNTHESIS PROTEIN TUAE"/>
    <property type="match status" value="1"/>
</dbReference>
<comment type="subcellular location">
    <subcellularLocation>
        <location evidence="1">Membrane</location>
        <topology evidence="1">Multi-pass membrane protein</topology>
    </subcellularLocation>
</comment>
<evidence type="ECO:0000256" key="4">
    <source>
        <dbReference type="ARBA" id="ARBA00023136"/>
    </source>
</evidence>
<dbReference type="Proteomes" id="UP000315471">
    <property type="component" value="Unassembled WGS sequence"/>
</dbReference>
<protein>
    <submittedName>
        <fullName evidence="7">O-Antigen ligase</fullName>
    </submittedName>
</protein>
<feature type="transmembrane region" description="Helical" evidence="5">
    <location>
        <begin position="79"/>
        <end position="97"/>
    </location>
</feature>
<evidence type="ECO:0000256" key="1">
    <source>
        <dbReference type="ARBA" id="ARBA00004141"/>
    </source>
</evidence>
<dbReference type="Pfam" id="PF04932">
    <property type="entry name" value="Wzy_C"/>
    <property type="match status" value="1"/>
</dbReference>